<feature type="region of interest" description="Disordered" evidence="1">
    <location>
        <begin position="248"/>
        <end position="311"/>
    </location>
</feature>
<evidence type="ECO:0000313" key="2">
    <source>
        <dbReference type="EMBL" id="RLN27447.1"/>
    </source>
</evidence>
<dbReference type="EMBL" id="MBDN02001149">
    <property type="protein sequence ID" value="RLN72462.1"/>
    <property type="molecule type" value="Genomic_DNA"/>
</dbReference>
<comment type="caution">
    <text evidence="2">The sequence shown here is derived from an EMBL/GenBank/DDBJ whole genome shotgun (WGS) entry which is preliminary data.</text>
</comment>
<sequence>MVTSPRNTSWRAEWRAQAPRAEGRRPTDATLADAERTFLDPGSSSIDRKFAALKGVPTPVANESCFPMWIPAKVLTATFSDTEIMTSLGSDQQPLVWRSSVVHLRDFKCIKNGGVSFVCTDREICTKLGNLRVTICNKNFTVQPYSKYSHWYYIDLTRMPDDIEDGAIYDQFAALGTPPVYITPVHEANGLKSRSRRVYFNQKDPPASLMIAGKTPLRQMKFTESGYCIVQHRIRAYNKEIPPFLAEQRAAARPVKPRSKDQRLKPLRNPAPPESANQPRNGVQKPPTQTEPGEGYVDSPMDSGSDHDMDDVANKPVQILVRPQAIWTSKDPPPNFKEAAEASNDTVQGRITRCKKLLFPNLNTSPAETTDLPPSQLSYPAISSPNSYEWLIQGTEDDEVSPDHDIVLHDASKNPPTSVKSNLGLNPIAKTVIQMVTRSTDVNEMSLDEICTYITRYTTDFAADDNPETILARVQAHPLYLRPLFDTGVPSNYMFLRSKVFGHAVLRVASRHELPLDAIASLKDRLTVLFPDIRGNAQVFSSIFHEYLKMMLFILSWGTSIVSSLELWIKLSYQDAHASKVVVNYWIGCITLVW</sequence>
<dbReference type="Proteomes" id="UP000285883">
    <property type="component" value="Unassembled WGS sequence"/>
</dbReference>
<evidence type="ECO:0000313" key="3">
    <source>
        <dbReference type="EMBL" id="RLN72462.1"/>
    </source>
</evidence>
<protein>
    <submittedName>
        <fullName evidence="2">Uncharacterized protein</fullName>
    </submittedName>
</protein>
<proteinExistence type="predicted"/>
<feature type="compositionally biased region" description="Polar residues" evidence="1">
    <location>
        <begin position="1"/>
        <end position="10"/>
    </location>
</feature>
<dbReference type="AlphaFoldDB" id="A0A3R7H7B4"/>
<dbReference type="STRING" id="325452.A0A3R7H7B4"/>
<feature type="region of interest" description="Disordered" evidence="1">
    <location>
        <begin position="1"/>
        <end position="28"/>
    </location>
</feature>
<keyword evidence="4" id="KW-1185">Reference proteome</keyword>
<feature type="compositionally biased region" description="Polar residues" evidence="1">
    <location>
        <begin position="275"/>
        <end position="291"/>
    </location>
</feature>
<gene>
    <name evidence="2" type="ORF">BBI17_009813</name>
    <name evidence="3" type="ORF">BBO99_00009790</name>
</gene>
<reference evidence="4 5" key="1">
    <citation type="submission" date="2018-07" db="EMBL/GenBank/DDBJ databases">
        <title>Genome sequencing of oomycete isolates from Chile give support for New Zealand origin for Phytophthora kernoviae and make available the first Nothophytophthora sp. genome.</title>
        <authorList>
            <person name="Studholme D.J."/>
            <person name="Sanfuentes E."/>
            <person name="Panda P."/>
            <person name="Hill R."/>
            <person name="Sambles C."/>
            <person name="Grant M."/>
            <person name="Williams N.M."/>
            <person name="Mcdougal R.L."/>
        </authorList>
    </citation>
    <scope>NUCLEOTIDE SEQUENCE [LARGE SCALE GENOMIC DNA]</scope>
    <source>
        <strain evidence="2">Chile2</strain>
        <strain evidence="3">Chile4</strain>
    </source>
</reference>
<accession>A0A3R7H7B4</accession>
<evidence type="ECO:0000256" key="1">
    <source>
        <dbReference type="SAM" id="MobiDB-lite"/>
    </source>
</evidence>
<name>A0A3R7H7B4_9STRA</name>
<evidence type="ECO:0000313" key="4">
    <source>
        <dbReference type="Proteomes" id="UP000285624"/>
    </source>
</evidence>
<dbReference type="EMBL" id="MAYM02001024">
    <property type="protein sequence ID" value="RLN27447.1"/>
    <property type="molecule type" value="Genomic_DNA"/>
</dbReference>
<dbReference type="Proteomes" id="UP000285624">
    <property type="component" value="Unassembled WGS sequence"/>
</dbReference>
<organism evidence="2 5">
    <name type="scientific">Phytophthora kernoviae</name>
    <dbReference type="NCBI Taxonomy" id="325452"/>
    <lineage>
        <taxon>Eukaryota</taxon>
        <taxon>Sar</taxon>
        <taxon>Stramenopiles</taxon>
        <taxon>Oomycota</taxon>
        <taxon>Peronosporomycetes</taxon>
        <taxon>Peronosporales</taxon>
        <taxon>Peronosporaceae</taxon>
        <taxon>Phytophthora</taxon>
    </lineage>
</organism>
<feature type="region of interest" description="Disordered" evidence="1">
    <location>
        <begin position="326"/>
        <end position="346"/>
    </location>
</feature>
<evidence type="ECO:0000313" key="5">
    <source>
        <dbReference type="Proteomes" id="UP000285883"/>
    </source>
</evidence>